<reference evidence="4" key="1">
    <citation type="submission" date="2023-11" db="EMBL/GenBank/DDBJ databases">
        <authorList>
            <person name="Helweg L.P."/>
            <person name="Kiel A."/>
            <person name="Hitz F."/>
            <person name="Ruckert-Reed C."/>
            <person name="Busche T."/>
            <person name="Kaltschmidt B."/>
            <person name="Kaltschmidt C."/>
        </authorList>
    </citation>
    <scope>NUCLEOTIDE SEQUENCE [LARGE SCALE GENOMIC DNA]</scope>
    <source>
        <strain evidence="4">4.1</strain>
    </source>
</reference>
<evidence type="ECO:0000256" key="1">
    <source>
        <dbReference type="SAM" id="MobiDB-lite"/>
    </source>
</evidence>
<name>A0AAF1C3D9_9MICO</name>
<dbReference type="Proteomes" id="UP001304340">
    <property type="component" value="Chromosome"/>
</dbReference>
<sequence length="190" mass="20764">MSDTPSSRRPTSGTHNPVDDRDESVSERADRNWAELLQELRVTQTGSQILTGFLVTLPFQQAFAELDSLQRGTYVTLLLLSVLATVLLVAPVAAHRVLFRRHLRLLLVREADVCARTGLVVLGLVLTGVTFFLVDVIFTRPAALLTGAVVLLVVLALWLVGPVVMLRRAQSAEPAQGSQERSSSSRPERG</sequence>
<feature type="transmembrane region" description="Helical" evidence="2">
    <location>
        <begin position="119"/>
        <end position="138"/>
    </location>
</feature>
<feature type="region of interest" description="Disordered" evidence="1">
    <location>
        <begin position="1"/>
        <end position="25"/>
    </location>
</feature>
<dbReference type="Pfam" id="PF19853">
    <property type="entry name" value="DUF6328"/>
    <property type="match status" value="1"/>
</dbReference>
<proteinExistence type="predicted"/>
<feature type="transmembrane region" description="Helical" evidence="2">
    <location>
        <begin position="144"/>
        <end position="166"/>
    </location>
</feature>
<gene>
    <name evidence="3" type="ORF">SANBI_001974</name>
</gene>
<dbReference type="AlphaFoldDB" id="A0AAF1C3D9"/>
<protein>
    <submittedName>
        <fullName evidence="3">DUF6328 family protein</fullName>
    </submittedName>
</protein>
<feature type="transmembrane region" description="Helical" evidence="2">
    <location>
        <begin position="74"/>
        <end position="98"/>
    </location>
</feature>
<evidence type="ECO:0000313" key="3">
    <source>
        <dbReference type="EMBL" id="WPF80748.1"/>
    </source>
</evidence>
<dbReference type="KEGG" id="sbil:SANBI_001974"/>
<evidence type="ECO:0000313" key="4">
    <source>
        <dbReference type="Proteomes" id="UP001304340"/>
    </source>
</evidence>
<keyword evidence="2" id="KW-0472">Membrane</keyword>
<keyword evidence="4" id="KW-1185">Reference proteome</keyword>
<dbReference type="RefSeq" id="WP_319154573.1">
    <property type="nucleotide sequence ID" value="NZ_CP138359.1"/>
</dbReference>
<keyword evidence="2" id="KW-1133">Transmembrane helix</keyword>
<evidence type="ECO:0000256" key="2">
    <source>
        <dbReference type="SAM" id="Phobius"/>
    </source>
</evidence>
<keyword evidence="2" id="KW-0812">Transmembrane</keyword>
<organism evidence="3 4">
    <name type="scientific">Sanguibacter biliveldensis</name>
    <dbReference type="NCBI Taxonomy" id="3030830"/>
    <lineage>
        <taxon>Bacteria</taxon>
        <taxon>Bacillati</taxon>
        <taxon>Actinomycetota</taxon>
        <taxon>Actinomycetes</taxon>
        <taxon>Micrococcales</taxon>
        <taxon>Sanguibacteraceae</taxon>
        <taxon>Sanguibacter</taxon>
    </lineage>
</organism>
<dbReference type="EMBL" id="CP138359">
    <property type="protein sequence ID" value="WPF80748.1"/>
    <property type="molecule type" value="Genomic_DNA"/>
</dbReference>
<dbReference type="InterPro" id="IPR046291">
    <property type="entry name" value="DUF6328"/>
</dbReference>
<accession>A0AAF1C3D9</accession>
<feature type="compositionally biased region" description="Polar residues" evidence="1">
    <location>
        <begin position="1"/>
        <end position="15"/>
    </location>
</feature>